<evidence type="ECO:0000259" key="1">
    <source>
        <dbReference type="Pfam" id="PF13613"/>
    </source>
</evidence>
<dbReference type="RefSeq" id="WP_008232704.1">
    <property type="nucleotide sequence ID" value="NZ_CAIY01000027.1"/>
</dbReference>
<name>M1WYE6_9NOST</name>
<reference evidence="2 3" key="1">
    <citation type="submission" date="2012-05" db="EMBL/GenBank/DDBJ databases">
        <authorList>
            <person name="Hilton J."/>
        </authorList>
    </citation>
    <scope>NUCLEOTIDE SEQUENCE [LARGE SCALE GENOMIC DNA]</scope>
    <source>
        <strain evidence="2 3">HH01</strain>
    </source>
</reference>
<feature type="domain" description="Transposase Helix-turn-helix" evidence="1">
    <location>
        <begin position="59"/>
        <end position="109"/>
    </location>
</feature>
<keyword evidence="3" id="KW-1185">Reference proteome</keyword>
<dbReference type="InterPro" id="IPR027805">
    <property type="entry name" value="Transposase_HTH_dom"/>
</dbReference>
<dbReference type="Proteomes" id="UP000053051">
    <property type="component" value="Unassembled WGS sequence"/>
</dbReference>
<evidence type="ECO:0000313" key="3">
    <source>
        <dbReference type="Proteomes" id="UP000053051"/>
    </source>
</evidence>
<dbReference type="OrthoDB" id="465276at2"/>
<accession>M1WYE6</accession>
<dbReference type="AlphaFoldDB" id="M1WYE6"/>
<protein>
    <submittedName>
        <fullName evidence="2">Transposase</fullName>
    </submittedName>
</protein>
<proteinExistence type="predicted"/>
<comment type="caution">
    <text evidence="2">The sequence shown here is derived from an EMBL/GenBank/DDBJ whole genome shotgun (WGS) entry which is preliminary data.</text>
</comment>
<reference evidence="3" key="2">
    <citation type="submission" date="2016-01" db="EMBL/GenBank/DDBJ databases">
        <title>Diatom-associated endosymboitic cyanobacterium lacks core nitrogen metabolism enzymes.</title>
        <authorList>
            <person name="Hilton J.A."/>
            <person name="Foster R.A."/>
            <person name="Tripp H.J."/>
            <person name="Carter B.J."/>
            <person name="Zehr J.P."/>
            <person name="Villareal T.A."/>
        </authorList>
    </citation>
    <scope>NUCLEOTIDE SEQUENCE [LARGE SCALE GENOMIC DNA]</scope>
    <source>
        <strain evidence="3">HH01</strain>
    </source>
</reference>
<gene>
    <name evidence="2" type="ORF">RINTHH_6670</name>
</gene>
<evidence type="ECO:0000313" key="2">
    <source>
        <dbReference type="EMBL" id="CCH66822.1"/>
    </source>
</evidence>
<sequence>MRKMLNIERVLKQERLMLAMTGFNRNTFENLLVTFSNIYEQQILSVPRQRALGGGRKARLCNPQEKLFYILFYFKCYPTFYVAGILFDIDRAQAHYWMHRLQGILEYTLGKKMILPECKLNNIEQFIERFDGVERVMIDVIEHHVKPHKEQN</sequence>
<dbReference type="Pfam" id="PF13613">
    <property type="entry name" value="HTH_Tnp_4"/>
    <property type="match status" value="1"/>
</dbReference>
<dbReference type="EMBL" id="CAIY01000027">
    <property type="protein sequence ID" value="CCH66822.1"/>
    <property type="molecule type" value="Genomic_DNA"/>
</dbReference>
<organism evidence="2 3">
    <name type="scientific">Richelia intracellularis HH01</name>
    <dbReference type="NCBI Taxonomy" id="1165094"/>
    <lineage>
        <taxon>Bacteria</taxon>
        <taxon>Bacillati</taxon>
        <taxon>Cyanobacteriota</taxon>
        <taxon>Cyanophyceae</taxon>
        <taxon>Nostocales</taxon>
        <taxon>Nostocaceae</taxon>
        <taxon>Richelia</taxon>
    </lineage>
</organism>